<dbReference type="InterPro" id="IPR015946">
    <property type="entry name" value="KH_dom-like_a/b"/>
</dbReference>
<comment type="subunit">
    <text evidence="6">Forms a complex with KhpA.</text>
</comment>
<dbReference type="InterPro" id="IPR034079">
    <property type="entry name" value="R3H_KhpB"/>
</dbReference>
<evidence type="ECO:0000259" key="7">
    <source>
        <dbReference type="PROSITE" id="PS51061"/>
    </source>
</evidence>
<dbReference type="Pfam" id="PF14804">
    <property type="entry name" value="Jag_N"/>
    <property type="match status" value="1"/>
</dbReference>
<dbReference type="Gene3D" id="3.30.30.80">
    <property type="entry name" value="probable RNA-binding protein from clostridium symbiosum atcc 14940"/>
    <property type="match status" value="1"/>
</dbReference>
<keyword evidence="1 6" id="KW-0963">Cytoplasm</keyword>
<evidence type="ECO:0000256" key="6">
    <source>
        <dbReference type="HAMAP-Rule" id="MF_00867"/>
    </source>
</evidence>
<comment type="function">
    <text evidence="6">A probable RNA chaperone. Forms a complex with KhpA which binds to cellular RNA and controls its expression. Plays a role in peptidoglycan (PG) homeostasis and cell length regulation.</text>
</comment>
<feature type="region of interest" description="Jag_N domain" evidence="6">
    <location>
        <begin position="5"/>
        <end position="55"/>
    </location>
</feature>
<dbReference type="Pfam" id="PF13083">
    <property type="entry name" value="KH_KhpA-B"/>
    <property type="match status" value="1"/>
</dbReference>
<dbReference type="EMBL" id="JAUOZS010000001">
    <property type="protein sequence ID" value="MDT8903354.1"/>
    <property type="molecule type" value="Genomic_DNA"/>
</dbReference>
<comment type="domain">
    <text evidence="6">Has an N-terminal Jag-N domain and 2 RNA-binding domains (KH and R3H).</text>
</comment>
<evidence type="ECO:0000256" key="4">
    <source>
        <dbReference type="ARBA" id="ARBA00023186"/>
    </source>
</evidence>
<evidence type="ECO:0000256" key="1">
    <source>
        <dbReference type="ARBA" id="ARBA00022490"/>
    </source>
</evidence>
<dbReference type="PANTHER" id="PTHR35800:SF1">
    <property type="entry name" value="RNA-BINDING PROTEIN KHPB"/>
    <property type="match status" value="1"/>
</dbReference>
<dbReference type="InterPro" id="IPR038008">
    <property type="entry name" value="Jag_KH"/>
</dbReference>
<comment type="caution">
    <text evidence="8">The sequence shown here is derived from an EMBL/GenBank/DDBJ whole genome shotgun (WGS) entry which is preliminary data.</text>
</comment>
<sequence>MTSVEKTGKTVDEAVEAAIAELGVSRDQIEYEVLEEPSKGLFGFLGGKPARVRVNLLAGQSPAAISEPQEKKELVSAAGKATADSVEVAKTFLQSIFTAMKLNVKIEKLTGEEQVTLNLRGEDLGILIGKHGQTLDALQYLTNLAAHRDSDERVRIIIDVEDYRKRREETLVRLAQRLADRAKLRGEKVVLEPMSPHERKIIHTALQTDQRVTTFSEGEEPFRKVVITPKR</sequence>
<dbReference type="InterPro" id="IPR039247">
    <property type="entry name" value="KhpB"/>
</dbReference>
<dbReference type="InterPro" id="IPR038247">
    <property type="entry name" value="Jag_N_dom_sf"/>
</dbReference>
<feature type="domain" description="R3H" evidence="7">
    <location>
        <begin position="165"/>
        <end position="231"/>
    </location>
</feature>
<name>A0ABU3P2S3_9FIRM</name>
<dbReference type="PROSITE" id="PS51061">
    <property type="entry name" value="R3H"/>
    <property type="match status" value="1"/>
</dbReference>
<organism evidence="8 9">
    <name type="scientific">Anaeroselena agilis</name>
    <dbReference type="NCBI Taxonomy" id="3063788"/>
    <lineage>
        <taxon>Bacteria</taxon>
        <taxon>Bacillati</taxon>
        <taxon>Bacillota</taxon>
        <taxon>Negativicutes</taxon>
        <taxon>Acetonemataceae</taxon>
        <taxon>Anaeroselena</taxon>
    </lineage>
</organism>
<dbReference type="Proteomes" id="UP001254848">
    <property type="component" value="Unassembled WGS sequence"/>
</dbReference>
<keyword evidence="3 6" id="KW-0133">Cell shape</keyword>
<gene>
    <name evidence="8" type="primary">jag</name>
    <name evidence="6" type="synonym">eloR</name>
    <name evidence="6" type="synonym">khpB</name>
    <name evidence="8" type="ORF">Q4T40_19155</name>
</gene>
<keyword evidence="9" id="KW-1185">Reference proteome</keyword>
<dbReference type="Gene3D" id="3.30.300.20">
    <property type="match status" value="1"/>
</dbReference>
<evidence type="ECO:0000256" key="2">
    <source>
        <dbReference type="ARBA" id="ARBA00022884"/>
    </source>
</evidence>
<dbReference type="InterPro" id="IPR032782">
    <property type="entry name" value="KhpB_N"/>
</dbReference>
<keyword evidence="4 6" id="KW-0143">Chaperone</keyword>
<dbReference type="PANTHER" id="PTHR35800">
    <property type="entry name" value="PROTEIN JAG"/>
    <property type="match status" value="1"/>
</dbReference>
<dbReference type="SMART" id="SM00393">
    <property type="entry name" value="R3H"/>
    <property type="match status" value="1"/>
</dbReference>
<dbReference type="CDD" id="cd02644">
    <property type="entry name" value="R3H_jag"/>
    <property type="match status" value="1"/>
</dbReference>
<dbReference type="RefSeq" id="WP_413781812.1">
    <property type="nucleotide sequence ID" value="NZ_JAUOZS010000001.1"/>
</dbReference>
<comment type="subcellular location">
    <subcellularLocation>
        <location evidence="6">Cytoplasm</location>
    </subcellularLocation>
</comment>
<dbReference type="CDD" id="cd02414">
    <property type="entry name" value="KH-II_Jag"/>
    <property type="match status" value="1"/>
</dbReference>
<reference evidence="8 9" key="1">
    <citation type="submission" date="2023-07" db="EMBL/GenBank/DDBJ databases">
        <title>The novel representative of Negativicutes class, Anaeroselena agilis gen. nov. sp. nov.</title>
        <authorList>
            <person name="Prokofeva M.I."/>
            <person name="Elcheninov A.G."/>
            <person name="Klyukina A."/>
            <person name="Kublanov I.V."/>
            <person name="Frolov E.N."/>
            <person name="Podosokorskaya O.A."/>
        </authorList>
    </citation>
    <scope>NUCLEOTIDE SEQUENCE [LARGE SCALE GENOMIC DNA]</scope>
    <source>
        <strain evidence="8 9">4137-cl</strain>
    </source>
</reference>
<evidence type="ECO:0000313" key="9">
    <source>
        <dbReference type="Proteomes" id="UP001254848"/>
    </source>
</evidence>
<evidence type="ECO:0000313" key="8">
    <source>
        <dbReference type="EMBL" id="MDT8903354.1"/>
    </source>
</evidence>
<dbReference type="InterPro" id="IPR001374">
    <property type="entry name" value="R3H_dom"/>
</dbReference>
<keyword evidence="5 6" id="KW-0961">Cell wall biogenesis/degradation</keyword>
<dbReference type="NCBIfam" id="NF041568">
    <property type="entry name" value="Jag_EloR"/>
    <property type="match status" value="1"/>
</dbReference>
<accession>A0ABU3P2S3</accession>
<keyword evidence="2 6" id="KW-0694">RNA-binding</keyword>
<dbReference type="Gene3D" id="3.30.1370.50">
    <property type="entry name" value="R3H-like domain"/>
    <property type="match status" value="1"/>
</dbReference>
<comment type="similarity">
    <text evidence="6">Belongs to the KhpB RNA-binding protein family.</text>
</comment>
<evidence type="ECO:0000256" key="5">
    <source>
        <dbReference type="ARBA" id="ARBA00023316"/>
    </source>
</evidence>
<dbReference type="InterPro" id="IPR036867">
    <property type="entry name" value="R3H_dom_sf"/>
</dbReference>
<protein>
    <recommendedName>
        <fullName evidence="6">RNA-binding protein KhpB</fullName>
    </recommendedName>
    <alternativeName>
        <fullName evidence="6">RNA-binding protein EloR</fullName>
    </alternativeName>
</protein>
<proteinExistence type="inferred from homology"/>
<dbReference type="SUPFAM" id="SSF82708">
    <property type="entry name" value="R3H domain"/>
    <property type="match status" value="1"/>
</dbReference>
<dbReference type="Pfam" id="PF01424">
    <property type="entry name" value="R3H"/>
    <property type="match status" value="1"/>
</dbReference>
<evidence type="ECO:0000256" key="3">
    <source>
        <dbReference type="ARBA" id="ARBA00022960"/>
    </source>
</evidence>
<dbReference type="SMART" id="SM01245">
    <property type="entry name" value="Jag_N"/>
    <property type="match status" value="1"/>
</dbReference>
<dbReference type="HAMAP" id="MF_00867">
    <property type="entry name" value="KhpB"/>
    <property type="match status" value="1"/>
</dbReference>